<comment type="caution">
    <text evidence="3">The sequence shown here is derived from an EMBL/GenBank/DDBJ whole genome shotgun (WGS) entry which is preliminary data.</text>
</comment>
<reference evidence="3" key="2">
    <citation type="journal article" date="2023" name="IMA Fungus">
        <title>Comparative genomic study of the Penicillium genus elucidates a diverse pangenome and 15 lateral gene transfer events.</title>
        <authorList>
            <person name="Petersen C."/>
            <person name="Sorensen T."/>
            <person name="Nielsen M.R."/>
            <person name="Sondergaard T.E."/>
            <person name="Sorensen J.L."/>
            <person name="Fitzpatrick D.A."/>
            <person name="Frisvad J.C."/>
            <person name="Nielsen K.L."/>
        </authorList>
    </citation>
    <scope>NUCLEOTIDE SEQUENCE</scope>
    <source>
        <strain evidence="3">IBT 21472</strain>
    </source>
</reference>
<accession>A0A9W9U0W9</accession>
<dbReference type="AlphaFoldDB" id="A0A9W9U0W9"/>
<sequence length="484" mass="54748">MSLPGDSSDTLITPPSPIHPKPQMEHDHELTIIESEPPKLLREASDITWQESLEIQDAVTLVRRRRGRFRLLHQQQFRNSLLASVGYLELANAGDFAANVWNDIPVPTFAAVLMGIGGTLALGMTFVAVQDYRLSRRNVRLLQDEKEHLQRLRQYHVKNPELVRVLDSRLGVGMREIGTEVVDRIFMDILLGAGSILVGVGTLMAIGGANRRVYEASNLLSGYIGNGLAAAFGLVNAVWSYYLIQRFRHHDAAVRKSEPSGDIRRRLHARFRRFQWHAVINGVNGLIAGAASMVTATRWWGYVVLIPCIISLIMCNYFWRKKIGYDRPVLGHVSLARMQLTPLIEDLEYAIAMQRGLSGPEISLPQTILRPSSYESILQFIVQNRMLEIYADSLAHDKKTRSILLEISTSTSNQIIITHDILLRLSVKHTNTQILLDHASRFLRTDGVRIFTHRERHLLELLGYAIWQDQTVATQTQGTTIEMK</sequence>
<feature type="compositionally biased region" description="Polar residues" evidence="1">
    <location>
        <begin position="1"/>
        <end position="13"/>
    </location>
</feature>
<keyword evidence="4" id="KW-1185">Reference proteome</keyword>
<keyword evidence="2" id="KW-0472">Membrane</keyword>
<protein>
    <recommendedName>
        <fullName evidence="5">Integral membrane protein</fullName>
    </recommendedName>
</protein>
<gene>
    <name evidence="3" type="ORF">N7476_010707</name>
</gene>
<reference evidence="3" key="1">
    <citation type="submission" date="2022-12" db="EMBL/GenBank/DDBJ databases">
        <authorList>
            <person name="Petersen C."/>
        </authorList>
    </citation>
    <scope>NUCLEOTIDE SEQUENCE</scope>
    <source>
        <strain evidence="3">IBT 21472</strain>
    </source>
</reference>
<evidence type="ECO:0000256" key="2">
    <source>
        <dbReference type="SAM" id="Phobius"/>
    </source>
</evidence>
<feature type="region of interest" description="Disordered" evidence="1">
    <location>
        <begin position="1"/>
        <end position="23"/>
    </location>
</feature>
<evidence type="ECO:0008006" key="5">
    <source>
        <dbReference type="Google" id="ProtNLM"/>
    </source>
</evidence>
<organism evidence="3 4">
    <name type="scientific">Penicillium atrosanguineum</name>
    <dbReference type="NCBI Taxonomy" id="1132637"/>
    <lineage>
        <taxon>Eukaryota</taxon>
        <taxon>Fungi</taxon>
        <taxon>Dikarya</taxon>
        <taxon>Ascomycota</taxon>
        <taxon>Pezizomycotina</taxon>
        <taxon>Eurotiomycetes</taxon>
        <taxon>Eurotiomycetidae</taxon>
        <taxon>Eurotiales</taxon>
        <taxon>Aspergillaceae</taxon>
        <taxon>Penicillium</taxon>
    </lineage>
</organism>
<proteinExistence type="predicted"/>
<dbReference type="EMBL" id="JAPZBO010000010">
    <property type="protein sequence ID" value="KAJ5299150.1"/>
    <property type="molecule type" value="Genomic_DNA"/>
</dbReference>
<feature type="transmembrane region" description="Helical" evidence="2">
    <location>
        <begin position="274"/>
        <end position="293"/>
    </location>
</feature>
<evidence type="ECO:0000313" key="4">
    <source>
        <dbReference type="Proteomes" id="UP001147746"/>
    </source>
</evidence>
<feature type="transmembrane region" description="Helical" evidence="2">
    <location>
        <begin position="185"/>
        <end position="208"/>
    </location>
</feature>
<feature type="transmembrane region" description="Helical" evidence="2">
    <location>
        <begin position="109"/>
        <end position="129"/>
    </location>
</feature>
<evidence type="ECO:0000256" key="1">
    <source>
        <dbReference type="SAM" id="MobiDB-lite"/>
    </source>
</evidence>
<feature type="transmembrane region" description="Helical" evidence="2">
    <location>
        <begin position="220"/>
        <end position="244"/>
    </location>
</feature>
<dbReference type="Proteomes" id="UP001147746">
    <property type="component" value="Unassembled WGS sequence"/>
</dbReference>
<name>A0A9W9U0W9_9EURO</name>
<keyword evidence="2" id="KW-0812">Transmembrane</keyword>
<feature type="transmembrane region" description="Helical" evidence="2">
    <location>
        <begin position="299"/>
        <end position="319"/>
    </location>
</feature>
<keyword evidence="2" id="KW-1133">Transmembrane helix</keyword>
<evidence type="ECO:0000313" key="3">
    <source>
        <dbReference type="EMBL" id="KAJ5299150.1"/>
    </source>
</evidence>